<accession>A0A9Q3E8Z8</accession>
<organism evidence="1 2">
    <name type="scientific">Austropuccinia psidii MF-1</name>
    <dbReference type="NCBI Taxonomy" id="1389203"/>
    <lineage>
        <taxon>Eukaryota</taxon>
        <taxon>Fungi</taxon>
        <taxon>Dikarya</taxon>
        <taxon>Basidiomycota</taxon>
        <taxon>Pucciniomycotina</taxon>
        <taxon>Pucciniomycetes</taxon>
        <taxon>Pucciniales</taxon>
        <taxon>Sphaerophragmiaceae</taxon>
        <taxon>Austropuccinia</taxon>
    </lineage>
</organism>
<comment type="caution">
    <text evidence="1">The sequence shown here is derived from an EMBL/GenBank/DDBJ whole genome shotgun (WGS) entry which is preliminary data.</text>
</comment>
<sequence length="103" mass="12258">MVRRICAYGLQFTDFDGFTHDWCTIFPELELAYKKFIHYSTNPIPAILEKGWKPKLPQDLLRKDLVEIHPTAASFKRMLESTRKLAMRFIEDSFVYAKDKWDK</sequence>
<proteinExistence type="predicted"/>
<evidence type="ECO:0000313" key="1">
    <source>
        <dbReference type="EMBL" id="MBW0514476.1"/>
    </source>
</evidence>
<protein>
    <submittedName>
        <fullName evidence="1">Uncharacterized protein</fullName>
    </submittedName>
</protein>
<reference evidence="1" key="1">
    <citation type="submission" date="2021-03" db="EMBL/GenBank/DDBJ databases">
        <title>Draft genome sequence of rust myrtle Austropuccinia psidii MF-1, a brazilian biotype.</title>
        <authorList>
            <person name="Quecine M.C."/>
            <person name="Pachon D.M.R."/>
            <person name="Bonatelli M.L."/>
            <person name="Correr F.H."/>
            <person name="Franceschini L.M."/>
            <person name="Leite T.F."/>
            <person name="Margarido G.R.A."/>
            <person name="Almeida C.A."/>
            <person name="Ferrarezi J.A."/>
            <person name="Labate C.A."/>
        </authorList>
    </citation>
    <scope>NUCLEOTIDE SEQUENCE</scope>
    <source>
        <strain evidence="1">MF-1</strain>
    </source>
</reference>
<gene>
    <name evidence="1" type="ORF">O181_054191</name>
</gene>
<evidence type="ECO:0000313" key="2">
    <source>
        <dbReference type="Proteomes" id="UP000765509"/>
    </source>
</evidence>
<dbReference type="Proteomes" id="UP000765509">
    <property type="component" value="Unassembled WGS sequence"/>
</dbReference>
<name>A0A9Q3E8Z8_9BASI</name>
<keyword evidence="2" id="KW-1185">Reference proteome</keyword>
<dbReference type="AlphaFoldDB" id="A0A9Q3E8Z8"/>
<dbReference type="EMBL" id="AVOT02024042">
    <property type="protein sequence ID" value="MBW0514476.1"/>
    <property type="molecule type" value="Genomic_DNA"/>
</dbReference>
<dbReference type="OrthoDB" id="2194983at2759"/>